<dbReference type="EMBL" id="MU394285">
    <property type="protein sequence ID" value="KAI6091831.1"/>
    <property type="molecule type" value="Genomic_DNA"/>
</dbReference>
<organism evidence="1 2">
    <name type="scientific">Hypoxylon rubiginosum</name>
    <dbReference type="NCBI Taxonomy" id="110542"/>
    <lineage>
        <taxon>Eukaryota</taxon>
        <taxon>Fungi</taxon>
        <taxon>Dikarya</taxon>
        <taxon>Ascomycota</taxon>
        <taxon>Pezizomycotina</taxon>
        <taxon>Sordariomycetes</taxon>
        <taxon>Xylariomycetidae</taxon>
        <taxon>Xylariales</taxon>
        <taxon>Hypoxylaceae</taxon>
        <taxon>Hypoxylon</taxon>
    </lineage>
</organism>
<reference evidence="1 2" key="1">
    <citation type="journal article" date="2022" name="New Phytol.">
        <title>Ecological generalism drives hyperdiversity of secondary metabolite gene clusters in xylarialean endophytes.</title>
        <authorList>
            <person name="Franco M.E.E."/>
            <person name="Wisecaver J.H."/>
            <person name="Arnold A.E."/>
            <person name="Ju Y.M."/>
            <person name="Slot J.C."/>
            <person name="Ahrendt S."/>
            <person name="Moore L.P."/>
            <person name="Eastman K.E."/>
            <person name="Scott K."/>
            <person name="Konkel Z."/>
            <person name="Mondo S.J."/>
            <person name="Kuo A."/>
            <person name="Hayes R.D."/>
            <person name="Haridas S."/>
            <person name="Andreopoulos B."/>
            <person name="Riley R."/>
            <person name="LaButti K."/>
            <person name="Pangilinan J."/>
            <person name="Lipzen A."/>
            <person name="Amirebrahimi M."/>
            <person name="Yan J."/>
            <person name="Adam C."/>
            <person name="Keymanesh K."/>
            <person name="Ng V."/>
            <person name="Louie K."/>
            <person name="Northen T."/>
            <person name="Drula E."/>
            <person name="Henrissat B."/>
            <person name="Hsieh H.M."/>
            <person name="Youens-Clark K."/>
            <person name="Lutzoni F."/>
            <person name="Miadlikowska J."/>
            <person name="Eastwood D.C."/>
            <person name="Hamelin R.C."/>
            <person name="Grigoriev I.V."/>
            <person name="U'Ren J.M."/>
        </authorList>
    </citation>
    <scope>NUCLEOTIDE SEQUENCE [LARGE SCALE GENOMIC DNA]</scope>
    <source>
        <strain evidence="1 2">ER1909</strain>
    </source>
</reference>
<gene>
    <name evidence="1" type="ORF">F4821DRAFT_173540</name>
</gene>
<keyword evidence="2" id="KW-1185">Reference proteome</keyword>
<name>A0ACC0DG64_9PEZI</name>
<dbReference type="Proteomes" id="UP001497680">
    <property type="component" value="Unassembled WGS sequence"/>
</dbReference>
<comment type="caution">
    <text evidence="1">The sequence shown here is derived from an EMBL/GenBank/DDBJ whole genome shotgun (WGS) entry which is preliminary data.</text>
</comment>
<evidence type="ECO:0000313" key="2">
    <source>
        <dbReference type="Proteomes" id="UP001497680"/>
    </source>
</evidence>
<evidence type="ECO:0000313" key="1">
    <source>
        <dbReference type="EMBL" id="KAI6091831.1"/>
    </source>
</evidence>
<accession>A0ACC0DG64</accession>
<protein>
    <submittedName>
        <fullName evidence="1">Uncharacterized protein</fullName>
    </submittedName>
</protein>
<proteinExistence type="predicted"/>
<sequence length="317" mass="34950">MVTFKIDVHHHIIPPEVRKAWGENPALLGQGLRMPPWSPELSLEFMKRHNISAAIVSLGAPATSIGSDSQGVAAFCRRMNEYAADLRQQYPGKFGFFATLPSPEDSKACIQEIHYALKELGAEGVNLLTSYGGKYLGHPEFQPVWDELDSLAAVVVIHPGIETAGEPIQEPQPLPKPLFDWTHETTRTATHLITTNTMKTHPACKVILPHGGGTLPYIANRIGQLSAALGLMDKTADEFLEDAKHFYYDVALAGYDEPLRLLLDFAAPGHVLFGTDYPFCREDIIANQVLRINTILESREDADPVAFAAAAQLWPKF</sequence>